<accession>A0A1H3DMR0</accession>
<gene>
    <name evidence="5" type="primary">nuoN</name>
    <name evidence="8" type="ORF">SAMN05444411_10814</name>
</gene>
<sequence length="475" mass="52977">MNFSNFLLMRHEILLLAITLLLLVGEIFIHKNKKGSLVHLAIFLFGIHTAVGFLQIEESSLFGGMFRTNNMIHFFKNVLNIGVFILLLQSAEWLQEKIVNQDRGTEFFILLFSSLLGMYFMISSGDFLMFYIGLELSTLPVAALAAFETSKRISSESGIKLILSAALASGVSLFGISMLYATSGSIYFNEIVEVISASNLTVLGFFLFFAGLAFKISLVPFHFWTADVYEGAPISVASYLSVISKGAAVFILMILMFTIFKPLMHVWENMVYVVAIATMFIGNLFALRQQNMKRFLAFSSIAQAGFILLGLITGTQLGVATIVYFVLIYIFSNLAAFGVVQAISLKTGKENMDDYNGLYRTNPNLSLVMMLALFSLAGIPPVAGFFGKFFLFTAAASKGYYLLVFLAVVNVTISLYYYLLVIRAMFIRKNENPIPFFKNKLYMRLGLLITVVGILVLGLYSPLYDYIYELSSFLN</sequence>
<keyword evidence="9" id="KW-1185">Reference proteome</keyword>
<feature type="transmembrane region" description="Helical" evidence="5">
    <location>
        <begin position="12"/>
        <end position="29"/>
    </location>
</feature>
<evidence type="ECO:0000256" key="4">
    <source>
        <dbReference type="ARBA" id="ARBA00023136"/>
    </source>
</evidence>
<dbReference type="GO" id="GO:0008137">
    <property type="term" value="F:NADH dehydrogenase (ubiquinone) activity"/>
    <property type="evidence" value="ECO:0007669"/>
    <property type="project" value="InterPro"/>
</dbReference>
<keyword evidence="4 5" id="KW-0472">Membrane</keyword>
<evidence type="ECO:0000256" key="1">
    <source>
        <dbReference type="ARBA" id="ARBA00004127"/>
    </source>
</evidence>
<keyword evidence="5" id="KW-1278">Translocase</keyword>
<dbReference type="InterPro" id="IPR001750">
    <property type="entry name" value="ND/Mrp_TM"/>
</dbReference>
<dbReference type="EMBL" id="FNNJ01000008">
    <property type="protein sequence ID" value="SDX67696.1"/>
    <property type="molecule type" value="Genomic_DNA"/>
</dbReference>
<dbReference type="Pfam" id="PF00361">
    <property type="entry name" value="Proton_antipo_M"/>
    <property type="match status" value="1"/>
</dbReference>
<comment type="subunit">
    <text evidence="5">NDH-1 is composed of 14 different subunits. Subunits NuoA, H, J, K, L, M, N constitute the membrane sector of the complex.</text>
</comment>
<reference evidence="8 9" key="1">
    <citation type="submission" date="2016-10" db="EMBL/GenBank/DDBJ databases">
        <authorList>
            <person name="de Groot N.N."/>
        </authorList>
    </citation>
    <scope>NUCLEOTIDE SEQUENCE [LARGE SCALE GENOMIC DNA]</scope>
    <source>
        <strain evidence="8 9">DSM 24956</strain>
    </source>
</reference>
<organism evidence="8 9">
    <name type="scientific">Lutibacter oricola</name>
    <dbReference type="NCBI Taxonomy" id="762486"/>
    <lineage>
        <taxon>Bacteria</taxon>
        <taxon>Pseudomonadati</taxon>
        <taxon>Bacteroidota</taxon>
        <taxon>Flavobacteriia</taxon>
        <taxon>Flavobacteriales</taxon>
        <taxon>Flavobacteriaceae</taxon>
        <taxon>Lutibacter</taxon>
    </lineage>
</organism>
<feature type="transmembrane region" description="Helical" evidence="5">
    <location>
        <begin position="399"/>
        <end position="420"/>
    </location>
</feature>
<keyword evidence="5" id="KW-0520">NAD</keyword>
<evidence type="ECO:0000313" key="9">
    <source>
        <dbReference type="Proteomes" id="UP000199595"/>
    </source>
</evidence>
<evidence type="ECO:0000259" key="7">
    <source>
        <dbReference type="Pfam" id="PF00361"/>
    </source>
</evidence>
<dbReference type="RefSeq" id="WP_090124326.1">
    <property type="nucleotide sequence ID" value="NZ_FNNJ01000008.1"/>
</dbReference>
<feature type="transmembrane region" description="Helical" evidence="5">
    <location>
        <begin position="200"/>
        <end position="224"/>
    </location>
</feature>
<dbReference type="NCBIfam" id="TIGR01770">
    <property type="entry name" value="NDH_I_N"/>
    <property type="match status" value="1"/>
</dbReference>
<keyword evidence="5" id="KW-1003">Cell membrane</keyword>
<feature type="transmembrane region" description="Helical" evidence="5">
    <location>
        <begin position="74"/>
        <end position="94"/>
    </location>
</feature>
<dbReference type="STRING" id="762486.SAMN05444411_10814"/>
<comment type="catalytic activity">
    <reaction evidence="5">
        <text>a quinone + NADH + 5 H(+)(in) = a quinol + NAD(+) + 4 H(+)(out)</text>
        <dbReference type="Rhea" id="RHEA:57888"/>
        <dbReference type="ChEBI" id="CHEBI:15378"/>
        <dbReference type="ChEBI" id="CHEBI:24646"/>
        <dbReference type="ChEBI" id="CHEBI:57540"/>
        <dbReference type="ChEBI" id="CHEBI:57945"/>
        <dbReference type="ChEBI" id="CHEBI:132124"/>
    </reaction>
</comment>
<comment type="similarity">
    <text evidence="5">Belongs to the complex I subunit 2 family.</text>
</comment>
<feature type="transmembrane region" description="Helical" evidence="5">
    <location>
        <begin position="236"/>
        <end position="260"/>
    </location>
</feature>
<feature type="transmembrane region" description="Helical" evidence="5">
    <location>
        <begin position="295"/>
        <end position="316"/>
    </location>
</feature>
<evidence type="ECO:0000256" key="6">
    <source>
        <dbReference type="RuleBase" id="RU000320"/>
    </source>
</evidence>
<comment type="function">
    <text evidence="5">NDH-1 shuttles electrons from NADH, via FMN and iron-sulfur (Fe-S) centers, to quinones in the respiratory chain. The immediate electron acceptor for the enzyme in this species is believed to be a menaquinone. Couples the redox reaction to proton translocation (for every two electrons transferred, four hydrogen ions are translocated across the cytoplasmic membrane), and thus conserves the redox energy in a proton gradient.</text>
</comment>
<feature type="transmembrane region" description="Helical" evidence="5">
    <location>
        <begin position="159"/>
        <end position="180"/>
    </location>
</feature>
<keyword evidence="2 5" id="KW-0812">Transmembrane</keyword>
<feature type="transmembrane region" description="Helical" evidence="5">
    <location>
        <begin position="365"/>
        <end position="387"/>
    </location>
</feature>
<keyword evidence="5" id="KW-0813">Transport</keyword>
<dbReference type="AlphaFoldDB" id="A0A1H3DMR0"/>
<protein>
    <recommendedName>
        <fullName evidence="5">NADH-quinone oxidoreductase subunit N</fullName>
        <ecNumber evidence="5">7.1.1.-</ecNumber>
    </recommendedName>
    <alternativeName>
        <fullName evidence="5">NADH dehydrogenase I subunit N</fullName>
    </alternativeName>
    <alternativeName>
        <fullName evidence="5">NDH-1 subunit N</fullName>
    </alternativeName>
</protein>
<evidence type="ECO:0000256" key="3">
    <source>
        <dbReference type="ARBA" id="ARBA00022989"/>
    </source>
</evidence>
<dbReference type="PANTHER" id="PTHR22773">
    <property type="entry name" value="NADH DEHYDROGENASE"/>
    <property type="match status" value="1"/>
</dbReference>
<name>A0A1H3DMR0_9FLAO</name>
<feature type="transmembrane region" description="Helical" evidence="5">
    <location>
        <begin position="441"/>
        <end position="460"/>
    </location>
</feature>
<proteinExistence type="inferred from homology"/>
<dbReference type="EC" id="7.1.1.-" evidence="5"/>
<feature type="transmembrane region" description="Helical" evidence="5">
    <location>
        <begin position="266"/>
        <end position="286"/>
    </location>
</feature>
<keyword evidence="3 5" id="KW-1133">Transmembrane helix</keyword>
<feature type="transmembrane region" description="Helical" evidence="5">
    <location>
        <begin position="106"/>
        <end position="122"/>
    </location>
</feature>
<evidence type="ECO:0000313" key="8">
    <source>
        <dbReference type="EMBL" id="SDX67696.1"/>
    </source>
</evidence>
<dbReference type="GO" id="GO:0050136">
    <property type="term" value="F:NADH dehydrogenase (quinone) (non-electrogenic) activity"/>
    <property type="evidence" value="ECO:0007669"/>
    <property type="project" value="UniProtKB-UniRule"/>
</dbReference>
<keyword evidence="5" id="KW-0874">Quinone</keyword>
<dbReference type="GO" id="GO:0005886">
    <property type="term" value="C:plasma membrane"/>
    <property type="evidence" value="ECO:0007669"/>
    <property type="project" value="UniProtKB-SubCell"/>
</dbReference>
<feature type="domain" description="NADH:quinone oxidoreductase/Mrp antiporter transmembrane" evidence="7">
    <location>
        <begin position="124"/>
        <end position="413"/>
    </location>
</feature>
<evidence type="ECO:0000256" key="5">
    <source>
        <dbReference type="HAMAP-Rule" id="MF_00445"/>
    </source>
</evidence>
<dbReference type="InterPro" id="IPR010096">
    <property type="entry name" value="NADH-Q_OxRdtase_suN/2"/>
</dbReference>
<comment type="subcellular location">
    <subcellularLocation>
        <location evidence="5">Cell membrane</location>
        <topology evidence="5">Multi-pass membrane protein</topology>
    </subcellularLocation>
    <subcellularLocation>
        <location evidence="1">Endomembrane system</location>
        <topology evidence="1">Multi-pass membrane protein</topology>
    </subcellularLocation>
    <subcellularLocation>
        <location evidence="6">Membrane</location>
        <topology evidence="6">Multi-pass membrane protein</topology>
    </subcellularLocation>
</comment>
<dbReference type="HAMAP" id="MF_00445">
    <property type="entry name" value="NDH1_NuoN_1"/>
    <property type="match status" value="1"/>
</dbReference>
<feature type="transmembrane region" description="Helical" evidence="5">
    <location>
        <begin position="128"/>
        <end position="147"/>
    </location>
</feature>
<dbReference type="GO" id="GO:0012505">
    <property type="term" value="C:endomembrane system"/>
    <property type="evidence" value="ECO:0007669"/>
    <property type="project" value="UniProtKB-SubCell"/>
</dbReference>
<dbReference type="Proteomes" id="UP000199595">
    <property type="component" value="Unassembled WGS sequence"/>
</dbReference>
<dbReference type="GO" id="GO:0042773">
    <property type="term" value="P:ATP synthesis coupled electron transport"/>
    <property type="evidence" value="ECO:0007669"/>
    <property type="project" value="InterPro"/>
</dbReference>
<dbReference type="GO" id="GO:0048038">
    <property type="term" value="F:quinone binding"/>
    <property type="evidence" value="ECO:0007669"/>
    <property type="project" value="UniProtKB-KW"/>
</dbReference>
<feature type="transmembrane region" description="Helical" evidence="5">
    <location>
        <begin position="36"/>
        <end position="54"/>
    </location>
</feature>
<dbReference type="OrthoDB" id="9811718at2"/>
<feature type="transmembrane region" description="Helical" evidence="5">
    <location>
        <begin position="322"/>
        <end position="345"/>
    </location>
</feature>
<evidence type="ECO:0000256" key="2">
    <source>
        <dbReference type="ARBA" id="ARBA00022692"/>
    </source>
</evidence>